<proteinExistence type="predicted"/>
<sequence precursor="true">MLIRLLLMTSCFLPMTLLPVQSSAQESRLDSIIDQAGGNEHLAKLRAARDGFEKANRATAESSAFGKQLHAQILDIYALQIEKANGLIAEGKPFGASEYDSAMKAVQEEIRRSAERMKKGMADNRDERAKIDRETAEKISQARQKYGAAMDASRDEFQKKMAIADLKYKFSVNRGDLGVVIWNLPPDRSLHNRSSMLVNLRLYLGDQVVFDRKGVSLNRRFPRNPIPVSRVMFDRVEIEIPKWNGEGVGLAEVEVIIGNENVALGRPCKVSSIETLPIHLDDENALTDRITIPKKEGEGYWIAEAKTAATITIDLLGPKHSSVAQLDEPVNAGR</sequence>
<dbReference type="Proteomes" id="UP000320176">
    <property type="component" value="Unassembled WGS sequence"/>
</dbReference>
<feature type="signal peptide" evidence="1">
    <location>
        <begin position="1"/>
        <end position="24"/>
    </location>
</feature>
<gene>
    <name evidence="2" type="ORF">Pla52n_42820</name>
</gene>
<reference evidence="2 3" key="1">
    <citation type="submission" date="2019-02" db="EMBL/GenBank/DDBJ databases">
        <title>Deep-cultivation of Planctomycetes and their phenomic and genomic characterization uncovers novel biology.</title>
        <authorList>
            <person name="Wiegand S."/>
            <person name="Jogler M."/>
            <person name="Boedeker C."/>
            <person name="Pinto D."/>
            <person name="Vollmers J."/>
            <person name="Rivas-Marin E."/>
            <person name="Kohn T."/>
            <person name="Peeters S.H."/>
            <person name="Heuer A."/>
            <person name="Rast P."/>
            <person name="Oberbeckmann S."/>
            <person name="Bunk B."/>
            <person name="Jeske O."/>
            <person name="Meyerdierks A."/>
            <person name="Storesund J.E."/>
            <person name="Kallscheuer N."/>
            <person name="Luecker S."/>
            <person name="Lage O.M."/>
            <person name="Pohl T."/>
            <person name="Merkel B.J."/>
            <person name="Hornburger P."/>
            <person name="Mueller R.-W."/>
            <person name="Bruemmer F."/>
            <person name="Labrenz M."/>
            <person name="Spormann A.M."/>
            <person name="Op Den Camp H."/>
            <person name="Overmann J."/>
            <person name="Amann R."/>
            <person name="Jetten M.S.M."/>
            <person name="Mascher T."/>
            <person name="Medema M.H."/>
            <person name="Devos D.P."/>
            <person name="Kaster A.-K."/>
            <person name="Ovreas L."/>
            <person name="Rohde M."/>
            <person name="Galperin M.Y."/>
            <person name="Jogler C."/>
        </authorList>
    </citation>
    <scope>NUCLEOTIDE SEQUENCE [LARGE SCALE GENOMIC DNA]</scope>
    <source>
        <strain evidence="2 3">Pla52n</strain>
    </source>
</reference>
<dbReference type="AlphaFoldDB" id="A0A5C6ALK8"/>
<evidence type="ECO:0000256" key="1">
    <source>
        <dbReference type="SAM" id="SignalP"/>
    </source>
</evidence>
<dbReference type="EMBL" id="SJPN01000005">
    <property type="protein sequence ID" value="TWU00913.1"/>
    <property type="molecule type" value="Genomic_DNA"/>
</dbReference>
<protein>
    <submittedName>
        <fullName evidence="2">Uncharacterized protein</fullName>
    </submittedName>
</protein>
<keyword evidence="3" id="KW-1185">Reference proteome</keyword>
<keyword evidence="1" id="KW-0732">Signal</keyword>
<evidence type="ECO:0000313" key="3">
    <source>
        <dbReference type="Proteomes" id="UP000320176"/>
    </source>
</evidence>
<accession>A0A5C6ALK8</accession>
<name>A0A5C6ALK8_9BACT</name>
<evidence type="ECO:0000313" key="2">
    <source>
        <dbReference type="EMBL" id="TWU00913.1"/>
    </source>
</evidence>
<feature type="chain" id="PRO_5022694169" evidence="1">
    <location>
        <begin position="25"/>
        <end position="334"/>
    </location>
</feature>
<organism evidence="2 3">
    <name type="scientific">Stieleria varia</name>
    <dbReference type="NCBI Taxonomy" id="2528005"/>
    <lineage>
        <taxon>Bacteria</taxon>
        <taxon>Pseudomonadati</taxon>
        <taxon>Planctomycetota</taxon>
        <taxon>Planctomycetia</taxon>
        <taxon>Pirellulales</taxon>
        <taxon>Pirellulaceae</taxon>
        <taxon>Stieleria</taxon>
    </lineage>
</organism>
<comment type="caution">
    <text evidence="2">The sequence shown here is derived from an EMBL/GenBank/DDBJ whole genome shotgun (WGS) entry which is preliminary data.</text>
</comment>